<dbReference type="SUPFAM" id="SSF53335">
    <property type="entry name" value="S-adenosyl-L-methionine-dependent methyltransferases"/>
    <property type="match status" value="1"/>
</dbReference>
<reference evidence="3 4" key="1">
    <citation type="submission" date="2015-07" db="EMBL/GenBank/DDBJ databases">
        <title>Whole genome sequencing of Bosea vaviloviae isolated from cave pool.</title>
        <authorList>
            <person name="Tan N.E.H."/>
            <person name="Lee Y.P."/>
            <person name="Gan H.M."/>
            <person name="Barton H."/>
            <person name="Savka M.A."/>
        </authorList>
    </citation>
    <scope>NUCLEOTIDE SEQUENCE [LARGE SCALE GENOMIC DNA]</scope>
    <source>
        <strain evidence="3 4">SD260</strain>
    </source>
</reference>
<dbReference type="PATRIC" id="fig|1526658.3.peg.5640"/>
<dbReference type="OrthoDB" id="465636at2"/>
<dbReference type="InterPro" id="IPR050508">
    <property type="entry name" value="Methyltransf_Superfamily"/>
</dbReference>
<dbReference type="Proteomes" id="UP000037822">
    <property type="component" value="Unassembled WGS sequence"/>
</dbReference>
<dbReference type="InterPro" id="IPR013216">
    <property type="entry name" value="Methyltransf_11"/>
</dbReference>
<dbReference type="PROSITE" id="PS50005">
    <property type="entry name" value="TPR"/>
    <property type="match status" value="1"/>
</dbReference>
<protein>
    <recommendedName>
        <fullName evidence="2">Methyltransferase type 11 domain-containing protein</fullName>
    </recommendedName>
</protein>
<feature type="repeat" description="TPR" evidence="1">
    <location>
        <begin position="52"/>
        <end position="85"/>
    </location>
</feature>
<sequence>MIEKGSTAHSASSGDPTLDRRYAWAEAALKEGDAQACVEILDQTLAEAYGFTAAWHLYGLAQEALGHNEEAATAWRSCLMLDPNDHFGARLDLARIGAMAAEDATSENFSGTLFDAYAERFDSHLTQALHYNAPALLRAALARIRDNAGLPFRFDAVFDLGCGTGLMGEAIRAETGFLAGCDLSPRMIERARVKTRVDGEPLYDKLAVAGLTAFLSSRPDASADLVVAADVFVYLGELGPSFAQSARVLKRGGLFAFTVQSHDGEGVVVGADRRFAHGEGWLRQRLREAGLRPVLLEPASTRQDRGVAVPGLLVVAERG</sequence>
<dbReference type="InterPro" id="IPR019734">
    <property type="entry name" value="TPR_rpt"/>
</dbReference>
<dbReference type="PANTHER" id="PTHR42912">
    <property type="entry name" value="METHYLTRANSFERASE"/>
    <property type="match status" value="1"/>
</dbReference>
<dbReference type="GO" id="GO:0008757">
    <property type="term" value="F:S-adenosylmethionine-dependent methyltransferase activity"/>
    <property type="evidence" value="ECO:0007669"/>
    <property type="project" value="InterPro"/>
</dbReference>
<evidence type="ECO:0000259" key="2">
    <source>
        <dbReference type="Pfam" id="PF08241"/>
    </source>
</evidence>
<evidence type="ECO:0000256" key="1">
    <source>
        <dbReference type="PROSITE-ProRule" id="PRU00339"/>
    </source>
</evidence>
<dbReference type="InterPro" id="IPR011990">
    <property type="entry name" value="TPR-like_helical_dom_sf"/>
</dbReference>
<accession>A0A0N0MCB0</accession>
<organism evidence="3 4">
    <name type="scientific">Bosea vaviloviae</name>
    <dbReference type="NCBI Taxonomy" id="1526658"/>
    <lineage>
        <taxon>Bacteria</taxon>
        <taxon>Pseudomonadati</taxon>
        <taxon>Pseudomonadota</taxon>
        <taxon>Alphaproteobacteria</taxon>
        <taxon>Hyphomicrobiales</taxon>
        <taxon>Boseaceae</taxon>
        <taxon>Bosea</taxon>
    </lineage>
</organism>
<dbReference type="Gene3D" id="1.25.40.10">
    <property type="entry name" value="Tetratricopeptide repeat domain"/>
    <property type="match status" value="1"/>
</dbReference>
<name>A0A0N0MCB0_9HYPH</name>
<dbReference type="AlphaFoldDB" id="A0A0N0MCB0"/>
<dbReference type="InterPro" id="IPR029063">
    <property type="entry name" value="SAM-dependent_MTases_sf"/>
</dbReference>
<keyword evidence="4" id="KW-1185">Reference proteome</keyword>
<proteinExistence type="predicted"/>
<comment type="caution">
    <text evidence="3">The sequence shown here is derived from an EMBL/GenBank/DDBJ whole genome shotgun (WGS) entry which is preliminary data.</text>
</comment>
<dbReference type="Pfam" id="PF08241">
    <property type="entry name" value="Methyltransf_11"/>
    <property type="match status" value="1"/>
</dbReference>
<dbReference type="EMBL" id="LGSZ01000025">
    <property type="protein sequence ID" value="KPH81974.1"/>
    <property type="molecule type" value="Genomic_DNA"/>
</dbReference>
<dbReference type="RefSeq" id="WP_054208165.1">
    <property type="nucleotide sequence ID" value="NZ_LGSZ01000025.1"/>
</dbReference>
<dbReference type="CDD" id="cd02440">
    <property type="entry name" value="AdoMet_MTases"/>
    <property type="match status" value="1"/>
</dbReference>
<dbReference type="PANTHER" id="PTHR42912:SF93">
    <property type="entry name" value="N6-ADENOSINE-METHYLTRANSFERASE TMT1A"/>
    <property type="match status" value="1"/>
</dbReference>
<evidence type="ECO:0000313" key="3">
    <source>
        <dbReference type="EMBL" id="KPH81974.1"/>
    </source>
</evidence>
<keyword evidence="1" id="KW-0802">TPR repeat</keyword>
<dbReference type="SUPFAM" id="SSF48452">
    <property type="entry name" value="TPR-like"/>
    <property type="match status" value="1"/>
</dbReference>
<gene>
    <name evidence="3" type="ORF">AE618_06220</name>
</gene>
<dbReference type="Gene3D" id="3.40.50.150">
    <property type="entry name" value="Vaccinia Virus protein VP39"/>
    <property type="match status" value="1"/>
</dbReference>
<evidence type="ECO:0000313" key="4">
    <source>
        <dbReference type="Proteomes" id="UP000037822"/>
    </source>
</evidence>
<feature type="domain" description="Methyltransferase type 11" evidence="2">
    <location>
        <begin position="159"/>
        <end position="257"/>
    </location>
</feature>